<evidence type="ECO:0000256" key="1">
    <source>
        <dbReference type="ARBA" id="ARBA00022614"/>
    </source>
</evidence>
<dbReference type="SMART" id="SM00369">
    <property type="entry name" value="LRR_TYP"/>
    <property type="match status" value="6"/>
</dbReference>
<evidence type="ECO:0000256" key="2">
    <source>
        <dbReference type="ARBA" id="ARBA00022737"/>
    </source>
</evidence>
<evidence type="ECO:0000313" key="4">
    <source>
        <dbReference type="Proteomes" id="UP001463665"/>
    </source>
</evidence>
<reference evidence="3 4" key="1">
    <citation type="submission" date="2024-04" db="EMBL/GenBank/DDBJ databases">
        <title>Genome sequencing and assembly of rice foliar adapted Chryseobacterium endophyticum OsEnb-ALM-A6.</title>
        <authorList>
            <person name="Kumar S."/>
            <person name="Javed M."/>
            <person name="Chouhan V."/>
            <person name="Charishma K."/>
            <person name="Patel A."/>
            <person name="Kumar M."/>
            <person name="Sahu K.P."/>
            <person name="Kumar A."/>
        </authorList>
    </citation>
    <scope>NUCLEOTIDE SEQUENCE [LARGE SCALE GENOMIC DNA]</scope>
    <source>
        <strain evidence="3 4">OsEnb-ALM-A6</strain>
    </source>
</reference>
<accession>A0AAU6WS95</accession>
<dbReference type="SMART" id="SM00365">
    <property type="entry name" value="LRR_SD22"/>
    <property type="match status" value="8"/>
</dbReference>
<evidence type="ECO:0000313" key="3">
    <source>
        <dbReference type="EMBL" id="XAO75310.1"/>
    </source>
</evidence>
<name>A0AAU6WS95_9FLAO</name>
<protein>
    <submittedName>
        <fullName evidence="3">Leucine-rich repeat domain-containing protein</fullName>
    </submittedName>
</protein>
<keyword evidence="2" id="KW-0677">Repeat</keyword>
<dbReference type="EMBL" id="CP154834">
    <property type="protein sequence ID" value="XAO75310.1"/>
    <property type="molecule type" value="Genomic_DNA"/>
</dbReference>
<dbReference type="PANTHER" id="PTHR46652">
    <property type="entry name" value="LEUCINE-RICH REPEAT AND IQ DOMAIN-CONTAINING PROTEIN 1-RELATED"/>
    <property type="match status" value="1"/>
</dbReference>
<dbReference type="AlphaFoldDB" id="A0AAU6WS95"/>
<dbReference type="InterPro" id="IPR032675">
    <property type="entry name" value="LRR_dom_sf"/>
</dbReference>
<proteinExistence type="predicted"/>
<dbReference type="PANTHER" id="PTHR46652:SF3">
    <property type="entry name" value="LEUCINE-RICH REPEAT-CONTAINING PROTEIN 9"/>
    <property type="match status" value="1"/>
</dbReference>
<dbReference type="Pfam" id="PF12799">
    <property type="entry name" value="LRR_4"/>
    <property type="match status" value="3"/>
</dbReference>
<keyword evidence="4" id="KW-1185">Reference proteome</keyword>
<dbReference type="InterPro" id="IPR003591">
    <property type="entry name" value="Leu-rich_rpt_typical-subtyp"/>
</dbReference>
<organism evidence="3 4">
    <name type="scientific">Chryseobacterium endophyticum</name>
    <dbReference type="NCBI Taxonomy" id="1854762"/>
    <lineage>
        <taxon>Bacteria</taxon>
        <taxon>Pseudomonadati</taxon>
        <taxon>Bacteroidota</taxon>
        <taxon>Flavobacteriia</taxon>
        <taxon>Flavobacteriales</taxon>
        <taxon>Weeksellaceae</taxon>
        <taxon>Chryseobacterium group</taxon>
        <taxon>Chryseobacterium</taxon>
    </lineage>
</organism>
<dbReference type="SUPFAM" id="SSF52058">
    <property type="entry name" value="L domain-like"/>
    <property type="match status" value="1"/>
</dbReference>
<keyword evidence="1" id="KW-0433">Leucine-rich repeat</keyword>
<gene>
    <name evidence="3" type="ORF">AAFP95_04985</name>
</gene>
<dbReference type="RefSeq" id="WP_345767074.1">
    <property type="nucleotide sequence ID" value="NZ_CP154834.1"/>
</dbReference>
<dbReference type="InterPro" id="IPR050836">
    <property type="entry name" value="SDS22/Internalin_LRR"/>
</dbReference>
<sequence>MNRKVEKTAELHKVSKDCYNYEEDYHKEIISLYIYNPDYNELQDSDRENLLRFASSFEYLETLDVSLCDYRLSDLSFLKKLKYLKRLTLDCDSQFENLQGFLHLTELESLYVESSQIKSVEGIENLKKLQYLAVTSGQLKDINSVRKLSGTLKSIDFNSNRIEDISWISSLRHLEYITFSQNNISEIPDLSNLLNLKEMNLYNNKIGSITNLKGIPQLLSINLSDNLIKDIGNMRNFKALENIYVRNNMIGDISALSKLVNLINLDISHNQIKFLSPLKQLSKLNYLSCNHNPIEDLNTFAFKSQLKFLYANQCGITRLDFLQNQDDVRMMELDNNCIDHFPHVTKLEKLVRLSLRNNRIEKSFPIENFPLLQEADLSGNPFGGKKFLADSLEPGRSFLHELSNK</sequence>
<dbReference type="InterPro" id="IPR025875">
    <property type="entry name" value="Leu-rich_rpt_4"/>
</dbReference>
<dbReference type="InterPro" id="IPR001611">
    <property type="entry name" value="Leu-rich_rpt"/>
</dbReference>
<dbReference type="PROSITE" id="PS51450">
    <property type="entry name" value="LRR"/>
    <property type="match status" value="5"/>
</dbReference>
<dbReference type="Proteomes" id="UP001463665">
    <property type="component" value="Chromosome"/>
</dbReference>
<dbReference type="Gene3D" id="3.80.10.10">
    <property type="entry name" value="Ribonuclease Inhibitor"/>
    <property type="match status" value="2"/>
</dbReference>